<name>A0A8H7VDC8_9FUNG</name>
<evidence type="ECO:0000313" key="2">
    <source>
        <dbReference type="Proteomes" id="UP000603453"/>
    </source>
</evidence>
<keyword evidence="2" id="KW-1185">Reference proteome</keyword>
<dbReference type="Proteomes" id="UP000603453">
    <property type="component" value="Unassembled WGS sequence"/>
</dbReference>
<evidence type="ECO:0000313" key="1">
    <source>
        <dbReference type="EMBL" id="KAG2212348.1"/>
    </source>
</evidence>
<dbReference type="AlphaFoldDB" id="A0A8H7VDC8"/>
<comment type="caution">
    <text evidence="1">The sequence shown here is derived from an EMBL/GenBank/DDBJ whole genome shotgun (WGS) entry which is preliminary data.</text>
</comment>
<dbReference type="EMBL" id="JAEPRD010000006">
    <property type="protein sequence ID" value="KAG2212348.1"/>
    <property type="molecule type" value="Genomic_DNA"/>
</dbReference>
<sequence>MTTAEMNLDPHQDWYRTNVYGDLFDFGFSVKSGYETKQSECHSQIIKSLRTMGVLPPQQKNVRLDFIFTHVAGLNVSFFCEDKPRFKTSARDNMKSKDLREKTLVYWSYLLPYEDCLTFITAVSCQFYKLNLQFKETKIIDGVIVHTILKEVNISSDEQDS</sequence>
<reference evidence="1" key="1">
    <citation type="submission" date="2020-12" db="EMBL/GenBank/DDBJ databases">
        <title>Metabolic potential, ecology and presence of endohyphal bacteria is reflected in genomic diversity of Mucoromycotina.</title>
        <authorList>
            <person name="Muszewska A."/>
            <person name="Okrasinska A."/>
            <person name="Steczkiewicz K."/>
            <person name="Drgas O."/>
            <person name="Orlowska M."/>
            <person name="Perlinska-Lenart U."/>
            <person name="Aleksandrzak-Piekarczyk T."/>
            <person name="Szatraj K."/>
            <person name="Zielenkiewicz U."/>
            <person name="Pilsyk S."/>
            <person name="Malc E."/>
            <person name="Mieczkowski P."/>
            <person name="Kruszewska J.S."/>
            <person name="Biernat P."/>
            <person name="Pawlowska J."/>
        </authorList>
    </citation>
    <scope>NUCLEOTIDE SEQUENCE</scope>
    <source>
        <strain evidence="1">WA0000017839</strain>
    </source>
</reference>
<gene>
    <name evidence="1" type="ORF">INT47_001708</name>
</gene>
<organism evidence="1 2">
    <name type="scientific">Mucor saturninus</name>
    <dbReference type="NCBI Taxonomy" id="64648"/>
    <lineage>
        <taxon>Eukaryota</taxon>
        <taxon>Fungi</taxon>
        <taxon>Fungi incertae sedis</taxon>
        <taxon>Mucoromycota</taxon>
        <taxon>Mucoromycotina</taxon>
        <taxon>Mucoromycetes</taxon>
        <taxon>Mucorales</taxon>
        <taxon>Mucorineae</taxon>
        <taxon>Mucoraceae</taxon>
        <taxon>Mucor</taxon>
    </lineage>
</organism>
<proteinExistence type="predicted"/>
<protein>
    <submittedName>
        <fullName evidence="1">Uncharacterized protein</fullName>
    </submittedName>
</protein>
<dbReference type="OrthoDB" id="2269335at2759"/>
<accession>A0A8H7VDC8</accession>